<comment type="catalytic activity">
    <reaction evidence="10 11">
        <text>L-lysyl(79)-[histone H3] + 3 S-adenosyl-L-methionine = N(6),N(6),N(6)-trimethyl-L-lysyl(79)-[histone H3] + 3 S-adenosyl-L-homocysteine + 3 H(+)</text>
        <dbReference type="Rhea" id="RHEA:60328"/>
        <dbReference type="Rhea" id="RHEA-COMP:15549"/>
        <dbReference type="Rhea" id="RHEA-COMP:15552"/>
        <dbReference type="ChEBI" id="CHEBI:15378"/>
        <dbReference type="ChEBI" id="CHEBI:29969"/>
        <dbReference type="ChEBI" id="CHEBI:57856"/>
        <dbReference type="ChEBI" id="CHEBI:59789"/>
        <dbReference type="ChEBI" id="CHEBI:61961"/>
        <dbReference type="EC" id="2.1.1.360"/>
    </reaction>
</comment>
<dbReference type="InterPro" id="IPR029063">
    <property type="entry name" value="SAM-dependent_MTases_sf"/>
</dbReference>
<dbReference type="Gene3D" id="3.40.50.150">
    <property type="entry name" value="Vaccinia Virus protein VP39"/>
    <property type="match status" value="1"/>
</dbReference>
<dbReference type="InterPro" id="IPR030445">
    <property type="entry name" value="H3-K79_meTrfase"/>
</dbReference>
<gene>
    <name evidence="15" type="primary">Acey_s0187.g1118</name>
    <name evidence="15" type="synonym">Acey-Y39G10AR.18</name>
    <name evidence="15" type="ORF">Y032_0187g1118</name>
</gene>
<comment type="caution">
    <text evidence="15">The sequence shown here is derived from an EMBL/GenBank/DDBJ whole genome shotgun (WGS) entry which is preliminary data.</text>
</comment>
<protein>
    <recommendedName>
        <fullName evidence="3 11">Histone-lysine N-methyltransferase, H3 lysine-79 specific</fullName>
        <ecNumber evidence="2 11">2.1.1.360</ecNumber>
    </recommendedName>
    <alternativeName>
        <fullName evidence="9 11">Histone H3-K79 methyltransferase</fullName>
    </alternativeName>
</protein>
<evidence type="ECO:0000256" key="13">
    <source>
        <dbReference type="SAM" id="MobiDB-lite"/>
    </source>
</evidence>
<proteinExistence type="inferred from homology"/>
<evidence type="ECO:0000256" key="1">
    <source>
        <dbReference type="ARBA" id="ARBA00004123"/>
    </source>
</evidence>
<reference evidence="16" key="1">
    <citation type="journal article" date="2015" name="Nat. Genet.">
        <title>The genome and transcriptome of the zoonotic hookworm Ancylostoma ceylanicum identify infection-specific gene families.</title>
        <authorList>
            <person name="Schwarz E.M."/>
            <person name="Hu Y."/>
            <person name="Antoshechkin I."/>
            <person name="Miller M.M."/>
            <person name="Sternberg P.W."/>
            <person name="Aroian R.V."/>
        </authorList>
    </citation>
    <scope>NUCLEOTIDE SEQUENCE</scope>
    <source>
        <strain evidence="16">HY135</strain>
    </source>
</reference>
<evidence type="ECO:0000256" key="3">
    <source>
        <dbReference type="ARBA" id="ARBA00020987"/>
    </source>
</evidence>
<dbReference type="Proteomes" id="UP000024635">
    <property type="component" value="Unassembled WGS sequence"/>
</dbReference>
<feature type="compositionally biased region" description="Basic and acidic residues" evidence="13">
    <location>
        <begin position="825"/>
        <end position="834"/>
    </location>
</feature>
<keyword evidence="7 11" id="KW-0156">Chromatin regulator</keyword>
<evidence type="ECO:0000256" key="11">
    <source>
        <dbReference type="RuleBase" id="RU271113"/>
    </source>
</evidence>
<feature type="region of interest" description="Disordered" evidence="13">
    <location>
        <begin position="786"/>
        <end position="834"/>
    </location>
</feature>
<feature type="region of interest" description="Disordered" evidence="13">
    <location>
        <begin position="846"/>
        <end position="897"/>
    </location>
</feature>
<evidence type="ECO:0000256" key="10">
    <source>
        <dbReference type="ARBA" id="ARBA00047770"/>
    </source>
</evidence>
<dbReference type="PANTHER" id="PTHR21451">
    <property type="entry name" value="HISTONE H3 METHYLTRANSFERASE"/>
    <property type="match status" value="1"/>
</dbReference>
<name>A0A016SRM4_9BILA</name>
<keyword evidence="12" id="KW-0175">Coiled coil</keyword>
<dbReference type="SUPFAM" id="SSF53335">
    <property type="entry name" value="S-adenosyl-L-methionine-dependent methyltransferases"/>
    <property type="match status" value="1"/>
</dbReference>
<dbReference type="GO" id="GO:0000077">
    <property type="term" value="P:DNA damage checkpoint signaling"/>
    <property type="evidence" value="ECO:0007669"/>
    <property type="project" value="TreeGrafter"/>
</dbReference>
<evidence type="ECO:0000256" key="9">
    <source>
        <dbReference type="ARBA" id="ARBA00029821"/>
    </source>
</evidence>
<dbReference type="EMBL" id="JARK01001523">
    <property type="protein sequence ID" value="EYB93012.1"/>
    <property type="molecule type" value="Genomic_DNA"/>
</dbReference>
<organism evidence="15 16">
    <name type="scientific">Ancylostoma ceylanicum</name>
    <dbReference type="NCBI Taxonomy" id="53326"/>
    <lineage>
        <taxon>Eukaryota</taxon>
        <taxon>Metazoa</taxon>
        <taxon>Ecdysozoa</taxon>
        <taxon>Nematoda</taxon>
        <taxon>Chromadorea</taxon>
        <taxon>Rhabditida</taxon>
        <taxon>Rhabditina</taxon>
        <taxon>Rhabditomorpha</taxon>
        <taxon>Strongyloidea</taxon>
        <taxon>Ancylostomatidae</taxon>
        <taxon>Ancylostomatinae</taxon>
        <taxon>Ancylostoma</taxon>
    </lineage>
</organism>
<dbReference type="OrthoDB" id="443402at2759"/>
<dbReference type="PROSITE" id="PS51569">
    <property type="entry name" value="DOT1"/>
    <property type="match status" value="1"/>
</dbReference>
<evidence type="ECO:0000256" key="8">
    <source>
        <dbReference type="ARBA" id="ARBA00023242"/>
    </source>
</evidence>
<evidence type="ECO:0000256" key="5">
    <source>
        <dbReference type="ARBA" id="ARBA00022679"/>
    </source>
</evidence>
<evidence type="ECO:0000313" key="15">
    <source>
        <dbReference type="EMBL" id="EYB93012.1"/>
    </source>
</evidence>
<comment type="function">
    <text evidence="11">Histone methyltransferase that specifically trimethylates histone H3 to form H3K79me3. This methylation is required for telomere silencing and for the pachytene checkpoint during the meiotic cell cycle by allowing the recruitment of RAD9 to double strand breaks. Nucleosomes are preferred as substrate compared to free histone.</text>
</comment>
<keyword evidence="5 11" id="KW-0808">Transferase</keyword>
<evidence type="ECO:0000256" key="12">
    <source>
        <dbReference type="SAM" id="Coils"/>
    </source>
</evidence>
<feature type="coiled-coil region" evidence="12">
    <location>
        <begin position="643"/>
        <end position="677"/>
    </location>
</feature>
<evidence type="ECO:0000256" key="6">
    <source>
        <dbReference type="ARBA" id="ARBA00022691"/>
    </source>
</evidence>
<feature type="domain" description="DOT1" evidence="14">
    <location>
        <begin position="110"/>
        <end position="424"/>
    </location>
</feature>
<feature type="compositionally biased region" description="Basic and acidic residues" evidence="13">
    <location>
        <begin position="458"/>
        <end position="476"/>
    </location>
</feature>
<dbReference type="GO" id="GO:0006281">
    <property type="term" value="P:DNA repair"/>
    <property type="evidence" value="ECO:0007669"/>
    <property type="project" value="TreeGrafter"/>
</dbReference>
<dbReference type="GO" id="GO:0140956">
    <property type="term" value="F:histone H3K79 trimethyltransferase activity"/>
    <property type="evidence" value="ECO:0007669"/>
    <property type="project" value="UniProtKB-EC"/>
</dbReference>
<feature type="compositionally biased region" description="Polar residues" evidence="13">
    <location>
        <begin position="871"/>
        <end position="889"/>
    </location>
</feature>
<comment type="subcellular location">
    <subcellularLocation>
        <location evidence="1 11">Nucleus</location>
    </subcellularLocation>
</comment>
<dbReference type="Pfam" id="PF08123">
    <property type="entry name" value="DOT1"/>
    <property type="match status" value="1"/>
</dbReference>
<keyword evidence="16" id="KW-1185">Reference proteome</keyword>
<comment type="miscellaneous">
    <text evidence="11">In contrast to other lysine histone methyltransferases, it does not contain a SET domain, suggesting the existence of another mechanism for methylation of lysine residues of histones.</text>
</comment>
<feature type="compositionally biased region" description="Basic residues" evidence="13">
    <location>
        <begin position="521"/>
        <end position="531"/>
    </location>
</feature>
<dbReference type="EC" id="2.1.1.360" evidence="2 11"/>
<dbReference type="Gene3D" id="1.10.260.60">
    <property type="match status" value="1"/>
</dbReference>
<evidence type="ECO:0000256" key="4">
    <source>
        <dbReference type="ARBA" id="ARBA00022603"/>
    </source>
</evidence>
<dbReference type="FunFam" id="3.40.50.150:FF:000033">
    <property type="entry name" value="Histone-lysine N-methyltransferase, H3 lysine-79 specific"/>
    <property type="match status" value="1"/>
</dbReference>
<keyword evidence="6 11" id="KW-0949">S-adenosyl-L-methionine</keyword>
<dbReference type="AlphaFoldDB" id="A0A016SRM4"/>
<sequence length="926" mass="102741">MVEDLVKRGFKPDRFYSELPAWLLALPLLEPKQHLTSTNSEFQTVVGKVVIITSRVLHYSMALARPASVEVGRSPSTSSAGSVPPAEDKLRMVSIFGGDTICFEWKPEEPQKNAELVSILFEVIGLCIKRLPCTLPTIFAHLDNGASTFNNVDKTNLEEVRAVVEDFNKVAAPYAKLWKGQTNPAFESWSQDRADVELLTIICSLSFSRAVSNPQLLNNHYAPFSSGVYGETSYEQMQSIIDQIGFRESDVFLDLGCGVGQLVMYVAGGTRVKRSVGIEINDLPANYGAAMGEDFSKWMKWWKKKCRPFQLIHGDMLDEQYRSMITQEATIIFINNYAFEPELDLHIKNMLADCHVGTRIISTKAYATGTKRVNMRNLGDVESIMEVSQLKTVKQPTSWTPNNVPYYLHTVTHSKMMNFFTQRKNGGGELSRSVSSSSKSGSRSPDSVERNRAPRSSEMVKTEEGEDVHGDSDAKAHGPTTRNRWKVYVNQCEEKKKRGSPMPGSPRWNDADTDYVPPGMKKPRKSHHGPHHKSESSKKSAVRSRPVARVPEDTREVIEKMHVMISTPRPVDTNVDEGLVRVDIPPRLYSEGEELNDGKSVVRIIDRETEKVLSIKNPMEAMFLNFMNQYMQFLEFMKTENFIAALEKDIAHEKARNAELQERVRQANAAVAAQRSQGVNALYERLNDLGMSDVETPTELLQGSKQIVAHHKDLNQRVSCYETEVAMLEGKIRAVRPFGDKLIEALHSVGDNPVNIEELLQTVLQQTGNDSASAALRLESENEGVEGLLMSPGGGPSSMGAGHVGNATRRPRQRPRAGPGARGKGKPEENSEEMQRQINEIVQAALKVDSAAKEKERRSRGAERPARRSGTISSSTDSVVVPLQRTTPFPITARRDDVEVDATPATATANSSQLAFAAVTPSTGSA</sequence>
<dbReference type="GO" id="GO:0035097">
    <property type="term" value="C:histone methyltransferase complex"/>
    <property type="evidence" value="ECO:0007669"/>
    <property type="project" value="UniProtKB-ARBA"/>
</dbReference>
<accession>A0A016SRM4</accession>
<feature type="compositionally biased region" description="Basic and acidic residues" evidence="13">
    <location>
        <begin position="850"/>
        <end position="866"/>
    </location>
</feature>
<keyword evidence="8 11" id="KW-0539">Nucleus</keyword>
<dbReference type="PANTHER" id="PTHR21451:SF0">
    <property type="entry name" value="HISTONE-LYSINE N-METHYLTRANSFERASE, H3 LYSINE-79 SPECIFIC"/>
    <property type="match status" value="1"/>
</dbReference>
<evidence type="ECO:0000259" key="14">
    <source>
        <dbReference type="PROSITE" id="PS51569"/>
    </source>
</evidence>
<feature type="compositionally biased region" description="Low complexity" evidence="13">
    <location>
        <begin position="431"/>
        <end position="445"/>
    </location>
</feature>
<evidence type="ECO:0000256" key="2">
    <source>
        <dbReference type="ARBA" id="ARBA00012190"/>
    </source>
</evidence>
<dbReference type="InterPro" id="IPR025789">
    <property type="entry name" value="DOT1_dom"/>
</dbReference>
<comment type="similarity">
    <text evidence="11">Belongs to the class I-like SAM-binding methyltransferase superfamily. DOT1 family.</text>
</comment>
<evidence type="ECO:0000313" key="16">
    <source>
        <dbReference type="Proteomes" id="UP000024635"/>
    </source>
</evidence>
<keyword evidence="4 11" id="KW-0489">Methyltransferase</keyword>
<feature type="region of interest" description="Disordered" evidence="13">
    <location>
        <begin position="422"/>
        <end position="549"/>
    </location>
</feature>
<dbReference type="GO" id="GO:0032259">
    <property type="term" value="P:methylation"/>
    <property type="evidence" value="ECO:0007669"/>
    <property type="project" value="UniProtKB-KW"/>
</dbReference>
<evidence type="ECO:0000256" key="7">
    <source>
        <dbReference type="ARBA" id="ARBA00022853"/>
    </source>
</evidence>
<dbReference type="STRING" id="53326.A0A016SRM4"/>